<evidence type="ECO:0000313" key="2">
    <source>
        <dbReference type="EMBL" id="KIK58601.1"/>
    </source>
</evidence>
<evidence type="ECO:0008006" key="4">
    <source>
        <dbReference type="Google" id="ProtNLM"/>
    </source>
</evidence>
<evidence type="ECO:0000256" key="1">
    <source>
        <dbReference type="SAM" id="Phobius"/>
    </source>
</evidence>
<dbReference type="HOGENOM" id="CLU_065186_2_1_1"/>
<proteinExistence type="predicted"/>
<name>A0A0D0BTA2_9AGAR</name>
<keyword evidence="1" id="KW-0812">Transmembrane</keyword>
<dbReference type="Proteomes" id="UP000053593">
    <property type="component" value="Unassembled WGS sequence"/>
</dbReference>
<keyword evidence="1" id="KW-1133">Transmembrane helix</keyword>
<organism evidence="2 3">
    <name type="scientific">Collybiopsis luxurians FD-317 M1</name>
    <dbReference type="NCBI Taxonomy" id="944289"/>
    <lineage>
        <taxon>Eukaryota</taxon>
        <taxon>Fungi</taxon>
        <taxon>Dikarya</taxon>
        <taxon>Basidiomycota</taxon>
        <taxon>Agaricomycotina</taxon>
        <taxon>Agaricomycetes</taxon>
        <taxon>Agaricomycetidae</taxon>
        <taxon>Agaricales</taxon>
        <taxon>Marasmiineae</taxon>
        <taxon>Omphalotaceae</taxon>
        <taxon>Collybiopsis</taxon>
        <taxon>Collybiopsis luxurians</taxon>
    </lineage>
</organism>
<gene>
    <name evidence="2" type="ORF">GYMLUDRAFT_45209</name>
</gene>
<protein>
    <recommendedName>
        <fullName evidence="4">G-protein coupled receptors family 2 profile 2 domain-containing protein</fullName>
    </recommendedName>
</protein>
<feature type="transmembrane region" description="Helical" evidence="1">
    <location>
        <begin position="89"/>
        <end position="110"/>
    </location>
</feature>
<reference evidence="2 3" key="1">
    <citation type="submission" date="2014-04" db="EMBL/GenBank/DDBJ databases">
        <title>Evolutionary Origins and Diversification of the Mycorrhizal Mutualists.</title>
        <authorList>
            <consortium name="DOE Joint Genome Institute"/>
            <consortium name="Mycorrhizal Genomics Consortium"/>
            <person name="Kohler A."/>
            <person name="Kuo A."/>
            <person name="Nagy L.G."/>
            <person name="Floudas D."/>
            <person name="Copeland A."/>
            <person name="Barry K.W."/>
            <person name="Cichocki N."/>
            <person name="Veneault-Fourrey C."/>
            <person name="LaButti K."/>
            <person name="Lindquist E.A."/>
            <person name="Lipzen A."/>
            <person name="Lundell T."/>
            <person name="Morin E."/>
            <person name="Murat C."/>
            <person name="Riley R."/>
            <person name="Ohm R."/>
            <person name="Sun H."/>
            <person name="Tunlid A."/>
            <person name="Henrissat B."/>
            <person name="Grigoriev I.V."/>
            <person name="Hibbett D.S."/>
            <person name="Martin F."/>
        </authorList>
    </citation>
    <scope>NUCLEOTIDE SEQUENCE [LARGE SCALE GENOMIC DNA]</scope>
    <source>
        <strain evidence="2 3">FD-317 M1</strain>
    </source>
</reference>
<feature type="transmembrane region" description="Helical" evidence="1">
    <location>
        <begin position="130"/>
        <end position="154"/>
    </location>
</feature>
<keyword evidence="3" id="KW-1185">Reference proteome</keyword>
<feature type="transmembrane region" description="Helical" evidence="1">
    <location>
        <begin position="174"/>
        <end position="202"/>
    </location>
</feature>
<feature type="transmembrane region" description="Helical" evidence="1">
    <location>
        <begin position="49"/>
        <end position="69"/>
    </location>
</feature>
<dbReference type="Gene3D" id="1.20.1070.10">
    <property type="entry name" value="Rhodopsin 7-helix transmembrane proteins"/>
    <property type="match status" value="1"/>
</dbReference>
<keyword evidence="1" id="KW-0472">Membrane</keyword>
<feature type="transmembrane region" description="Helical" evidence="1">
    <location>
        <begin position="12"/>
        <end position="29"/>
    </location>
</feature>
<evidence type="ECO:0000313" key="3">
    <source>
        <dbReference type="Proteomes" id="UP000053593"/>
    </source>
</evidence>
<accession>A0A0D0BTA2</accession>
<sequence length="348" mass="39084">MKAFVGLELSGGIGMLILPLSALLSQMHILRRINTGSTPINMIDRSRTWYSFCISWVISCFSYCFLFFAGRQFDMDHSPSFGLCFTQAALIYASPPLTGATTFALFFDLWWMFRAALNTQRFSNGKTIKIYLLVLPYGLWIVMLVGLFIAGGVSPEIVRYDLTFSPYCTMRSSIIPLLASCLTLLFAVAVLVMLVILAINLHRVRRERSRLNTSRNQKQMLPLITRIIVFVFFGTVALTISTVFVFNPEPGVKSNLALAVLPPAGVVVFGSQKDILQLWANLFTWGFRSIFPRTSRREPAQGSSQFRKNERRHEIPVALELDSINGLGSETSLMNSPYSPKRMHVGLV</sequence>
<feature type="transmembrane region" description="Helical" evidence="1">
    <location>
        <begin position="223"/>
        <end position="246"/>
    </location>
</feature>
<dbReference type="OrthoDB" id="2988301at2759"/>
<dbReference type="EMBL" id="KN834784">
    <property type="protein sequence ID" value="KIK58601.1"/>
    <property type="molecule type" value="Genomic_DNA"/>
</dbReference>
<dbReference type="AlphaFoldDB" id="A0A0D0BTA2"/>